<evidence type="ECO:0000259" key="3">
    <source>
        <dbReference type="Pfam" id="PF20769"/>
    </source>
</evidence>
<dbReference type="InterPro" id="IPR014239">
    <property type="entry name" value="YpeB_PepSY1-2"/>
</dbReference>
<dbReference type="OrthoDB" id="2372097at2"/>
<dbReference type="EMBL" id="FNIZ01000009">
    <property type="protein sequence ID" value="SDO95178.1"/>
    <property type="molecule type" value="Genomic_DNA"/>
</dbReference>
<accession>A0A1H0NRP7</accession>
<evidence type="ECO:0000259" key="1">
    <source>
        <dbReference type="Pfam" id="PF03413"/>
    </source>
</evidence>
<dbReference type="InterPro" id="IPR025711">
    <property type="entry name" value="PepSY"/>
</dbReference>
<feature type="domain" description="PepSY" evidence="1">
    <location>
        <begin position="373"/>
        <end position="433"/>
    </location>
</feature>
<dbReference type="RefSeq" id="WP_089652596.1">
    <property type="nucleotide sequence ID" value="NZ_FNIZ01000009.1"/>
</dbReference>
<name>A0A1H0NRP7_HALAD</name>
<dbReference type="Pfam" id="PF03413">
    <property type="entry name" value="PepSY"/>
    <property type="match status" value="1"/>
</dbReference>
<dbReference type="STRING" id="240303.SAMN05421677_109155"/>
<evidence type="ECO:0000259" key="2">
    <source>
        <dbReference type="Pfam" id="PF14620"/>
    </source>
</evidence>
<proteinExistence type="predicted"/>
<dbReference type="Proteomes" id="UP000198860">
    <property type="component" value="Unassembled WGS sequence"/>
</dbReference>
<dbReference type="GO" id="GO:0009847">
    <property type="term" value="P:spore germination"/>
    <property type="evidence" value="ECO:0007669"/>
    <property type="project" value="InterPro"/>
</dbReference>
<sequence length="446" mass="50515">MGKWIAIILLSITTIGAGVWGYKENQDKNAVLIQAENSYQRAFHELTYNVDLLHDKIGSSLAMNSRNRLSPQLAEIWKISSDASSDVGQLPLTLLPFNKTEEFLHDIGEFTYRTAVRDLEKKPLSEEEIQMLEELHKKSGEIEGELRKVQNVVMKDNLRWMDVELALATNDEVGDNTIVNGFKTVEKSMDGFEESVTKTGFGSSGPEKSFRHLEGEKIDEKQAKKIASQWLEKVSTDKLTVTKSGKGADVPMYTASFQNGDKNGYIDLTEKGGHPLTIMISRKVGEPEISLYEASEKAKEYAEGLEISDLELVESNQYDNMGVFRFLYTQNDVRFFPDSVVVKVALDNGEVLGMSARDYYNFHSERELNEPEISLEEARGKVNPNVEIQENHLSVIENDVNEQVLCYEFLATMENTTYRIFINATNGQEEKVETLKKAEMKFNQEV</sequence>
<evidence type="ECO:0000313" key="5">
    <source>
        <dbReference type="Proteomes" id="UP000198860"/>
    </source>
</evidence>
<feature type="domain" description="Sporulation protein YpeB N-terminal" evidence="3">
    <location>
        <begin position="28"/>
        <end position="162"/>
    </location>
</feature>
<reference evidence="5" key="1">
    <citation type="submission" date="2016-10" db="EMBL/GenBank/DDBJ databases">
        <authorList>
            <person name="Varghese N."/>
            <person name="Submissions S."/>
        </authorList>
    </citation>
    <scope>NUCLEOTIDE SEQUENCE [LARGE SCALE GENOMIC DNA]</scope>
    <source>
        <strain evidence="5">CGMCC 1.3703</strain>
    </source>
</reference>
<keyword evidence="5" id="KW-1185">Reference proteome</keyword>
<dbReference type="Pfam" id="PF14620">
    <property type="entry name" value="YPEB_PepSY1-2"/>
    <property type="match status" value="1"/>
</dbReference>
<evidence type="ECO:0000313" key="4">
    <source>
        <dbReference type="EMBL" id="SDO95178.1"/>
    </source>
</evidence>
<protein>
    <submittedName>
        <fullName evidence="4">Spore germination protein</fullName>
    </submittedName>
</protein>
<dbReference type="AlphaFoldDB" id="A0A1H0NRP7"/>
<dbReference type="InterPro" id="IPR048402">
    <property type="entry name" value="YpeB_N"/>
</dbReference>
<gene>
    <name evidence="4" type="ORF">SAMN05421677_109155</name>
</gene>
<feature type="domain" description="Sporulation protein YpeB PepSY1 and PepSY2" evidence="2">
    <location>
        <begin position="180"/>
        <end position="368"/>
    </location>
</feature>
<dbReference type="Pfam" id="PF20769">
    <property type="entry name" value="YPEB_N"/>
    <property type="match status" value="1"/>
</dbReference>
<organism evidence="4 5">
    <name type="scientific">Halobacillus aidingensis</name>
    <dbReference type="NCBI Taxonomy" id="240303"/>
    <lineage>
        <taxon>Bacteria</taxon>
        <taxon>Bacillati</taxon>
        <taxon>Bacillota</taxon>
        <taxon>Bacilli</taxon>
        <taxon>Bacillales</taxon>
        <taxon>Bacillaceae</taxon>
        <taxon>Halobacillus</taxon>
    </lineage>
</organism>
<dbReference type="NCBIfam" id="TIGR02889">
    <property type="entry name" value="spore_YpeB"/>
    <property type="match status" value="1"/>
</dbReference>